<accession>A0ABW5BST0</accession>
<dbReference type="Proteomes" id="UP001597294">
    <property type="component" value="Unassembled WGS sequence"/>
</dbReference>
<sequence length="535" mass="60688">MENQQKCKDYLILWEDKASSEIIVMRKLYILLGQELDALGVLAIGNNPESFAEMRLYSQSMAINYEHSFQLMPKNIFTKSLNFIQQLETNYWKSVVEKGTLQTSRLSDTNNVDGNIDCFVPKIKGVQGPHRLVCHSPEVKKCKISIEGSTNNLFLINPKISGNLNFFERFGYVTLGPVFCTYGLWILAQNSKAPYYGLMREGKFLSNVVSALGGTIGGQIYVSRLTSVKAVLADPNEEEALLNFLLRGRNEPISLISAAKVLGIDQIEKIPLPPQTHISSENISKILRWFEQKEVKEQRLTEAKKCQTNLMRHLTQVTGDNITDLHLLDMGYAGNILANLSKIFAFQKMKIECRGRFLLSSIGAFWAQSKGCEIRGSISQNGAPFDFSTLYFRTPELLELCCSAKSGTTTGYDDMGNPICEQTPFGAQQYQEIEQVQKGVLEFIRDWRKVQPSHDLGKLYHHSMAEVSRSRITRLIRDPTLEEAQRLGRWLYDDNLGVNNLRCLTENLRDSDSLVKSTRSELYWPQALEKLQKHA</sequence>
<name>A0ABW5BST0_9PROT</name>
<organism evidence="1 2">
    <name type="scientific">Kiloniella antarctica</name>
    <dbReference type="NCBI Taxonomy" id="1550907"/>
    <lineage>
        <taxon>Bacteria</taxon>
        <taxon>Pseudomonadati</taxon>
        <taxon>Pseudomonadota</taxon>
        <taxon>Alphaproteobacteria</taxon>
        <taxon>Rhodospirillales</taxon>
        <taxon>Kiloniellaceae</taxon>
        <taxon>Kiloniella</taxon>
    </lineage>
</organism>
<keyword evidence="2" id="KW-1185">Reference proteome</keyword>
<evidence type="ECO:0000313" key="2">
    <source>
        <dbReference type="Proteomes" id="UP001597294"/>
    </source>
</evidence>
<protein>
    <submittedName>
        <fullName evidence="1">Uncharacterized protein</fullName>
    </submittedName>
</protein>
<dbReference type="EMBL" id="JBHUII010000013">
    <property type="protein sequence ID" value="MFD2207936.1"/>
    <property type="molecule type" value="Genomic_DNA"/>
</dbReference>
<reference evidence="2" key="1">
    <citation type="journal article" date="2019" name="Int. J. Syst. Evol. Microbiol.">
        <title>The Global Catalogue of Microorganisms (GCM) 10K type strain sequencing project: providing services to taxonomists for standard genome sequencing and annotation.</title>
        <authorList>
            <consortium name="The Broad Institute Genomics Platform"/>
            <consortium name="The Broad Institute Genome Sequencing Center for Infectious Disease"/>
            <person name="Wu L."/>
            <person name="Ma J."/>
        </authorList>
    </citation>
    <scope>NUCLEOTIDE SEQUENCE [LARGE SCALE GENOMIC DNA]</scope>
    <source>
        <strain evidence="2">CGMCC 4.7192</strain>
    </source>
</reference>
<gene>
    <name evidence="1" type="ORF">ACFSKO_20155</name>
</gene>
<proteinExistence type="predicted"/>
<comment type="caution">
    <text evidence="1">The sequence shown here is derived from an EMBL/GenBank/DDBJ whole genome shotgun (WGS) entry which is preliminary data.</text>
</comment>
<evidence type="ECO:0000313" key="1">
    <source>
        <dbReference type="EMBL" id="MFD2207936.1"/>
    </source>
</evidence>
<dbReference type="RefSeq" id="WP_380255069.1">
    <property type="nucleotide sequence ID" value="NZ_JBHUII010000013.1"/>
</dbReference>